<sequence>MPEVKRCGQCGKLLPISEFHKKKNSKDGHQAMCRSCKAEYGRAWYVMNKPKRKKVAHHA</sequence>
<evidence type="ECO:0008006" key="3">
    <source>
        <dbReference type="Google" id="ProtNLM"/>
    </source>
</evidence>
<name>A0A5K1ISE9_9ACTN</name>
<reference evidence="1 2" key="1">
    <citation type="submission" date="2019-10" db="EMBL/GenBank/DDBJ databases">
        <authorList>
            <person name="Wolf R A."/>
        </authorList>
    </citation>
    <scope>NUCLEOTIDE SEQUENCE [LARGE SCALE GENOMIC DNA]</scope>
    <source>
        <strain evidence="1">Collinsella_intestinalis_DSM_13632</strain>
    </source>
</reference>
<dbReference type="OrthoDB" id="581550at2"/>
<dbReference type="RefSeq" id="WP_152063094.1">
    <property type="nucleotide sequence ID" value="NZ_CABWIC010000007.1"/>
</dbReference>
<gene>
    <name evidence="1" type="ORF">JKKLCJKK_00358</name>
</gene>
<dbReference type="GeneID" id="77465349"/>
<dbReference type="EMBL" id="CABWIC010000007">
    <property type="protein sequence ID" value="VWL91576.1"/>
    <property type="molecule type" value="Genomic_DNA"/>
</dbReference>
<organism evidence="1 2">
    <name type="scientific">Collinsella intestinalis</name>
    <dbReference type="NCBI Taxonomy" id="147207"/>
    <lineage>
        <taxon>Bacteria</taxon>
        <taxon>Bacillati</taxon>
        <taxon>Actinomycetota</taxon>
        <taxon>Coriobacteriia</taxon>
        <taxon>Coriobacteriales</taxon>
        <taxon>Coriobacteriaceae</taxon>
        <taxon>Collinsella</taxon>
    </lineage>
</organism>
<accession>A0A5K1ISE9</accession>
<dbReference type="AlphaFoldDB" id="A0A5K1ISE9"/>
<dbReference type="Proteomes" id="UP000405524">
    <property type="component" value="Unassembled WGS sequence"/>
</dbReference>
<proteinExistence type="predicted"/>
<evidence type="ECO:0000313" key="2">
    <source>
        <dbReference type="Proteomes" id="UP000405524"/>
    </source>
</evidence>
<protein>
    <recommendedName>
        <fullName evidence="3">HNH endonuclease</fullName>
    </recommendedName>
</protein>
<evidence type="ECO:0000313" key="1">
    <source>
        <dbReference type="EMBL" id="VWL91576.1"/>
    </source>
</evidence>